<sequence length="107" mass="11855">MANTSIADKSTPKKHNGVTPVAKLASFSMRPETLLINRKLEQLNTLLMCSYGIGRDWFEEIGQDNRDSLVWLASDLAGDIYRAFETLQSQQAEAEVAIRAGGDHHHG</sequence>
<gene>
    <name evidence="1" type="ORF">DI563_02480</name>
</gene>
<evidence type="ECO:0000313" key="2">
    <source>
        <dbReference type="Proteomes" id="UP000249135"/>
    </source>
</evidence>
<proteinExistence type="predicted"/>
<dbReference type="Proteomes" id="UP000249135">
    <property type="component" value="Unassembled WGS sequence"/>
</dbReference>
<organism evidence="1 2">
    <name type="scientific">Variovorax paradoxus</name>
    <dbReference type="NCBI Taxonomy" id="34073"/>
    <lineage>
        <taxon>Bacteria</taxon>
        <taxon>Pseudomonadati</taxon>
        <taxon>Pseudomonadota</taxon>
        <taxon>Betaproteobacteria</taxon>
        <taxon>Burkholderiales</taxon>
        <taxon>Comamonadaceae</taxon>
        <taxon>Variovorax</taxon>
    </lineage>
</organism>
<evidence type="ECO:0000313" key="1">
    <source>
        <dbReference type="EMBL" id="PZQ77768.1"/>
    </source>
</evidence>
<protein>
    <submittedName>
        <fullName evidence="1">Uncharacterized protein</fullName>
    </submittedName>
</protein>
<comment type="caution">
    <text evidence="1">The sequence shown here is derived from an EMBL/GenBank/DDBJ whole genome shotgun (WGS) entry which is preliminary data.</text>
</comment>
<accession>A0A2W5QKI2</accession>
<name>A0A2W5QKI2_VARPD</name>
<dbReference type="AlphaFoldDB" id="A0A2W5QKI2"/>
<reference evidence="1 2" key="1">
    <citation type="submission" date="2017-08" db="EMBL/GenBank/DDBJ databases">
        <title>Infants hospitalized years apart are colonized by the same room-sourced microbial strains.</title>
        <authorList>
            <person name="Brooks B."/>
            <person name="Olm M.R."/>
            <person name="Firek B.A."/>
            <person name="Baker R."/>
            <person name="Thomas B.C."/>
            <person name="Morowitz M.J."/>
            <person name="Banfield J.F."/>
        </authorList>
    </citation>
    <scope>NUCLEOTIDE SEQUENCE [LARGE SCALE GENOMIC DNA]</scope>
    <source>
        <strain evidence="1">S2_005_003_R2_41</strain>
    </source>
</reference>
<dbReference type="EMBL" id="QFPP01000010">
    <property type="protein sequence ID" value="PZQ77768.1"/>
    <property type="molecule type" value="Genomic_DNA"/>
</dbReference>